<name>A0ABQ4BQN4_9ACTN</name>
<dbReference type="Proteomes" id="UP000624709">
    <property type="component" value="Unassembled WGS sequence"/>
</dbReference>
<sequence>MEPHEHPAQPADAKPAEGLENWLQDLRTDVAADPFAWADTAEETPPSPTVPDQIHSGGGGRHRAAD</sequence>
<dbReference type="EMBL" id="BOMS01000162">
    <property type="protein sequence ID" value="GIE72989.1"/>
    <property type="molecule type" value="Genomic_DNA"/>
</dbReference>
<gene>
    <name evidence="2" type="ORF">Apa02nite_090970</name>
</gene>
<evidence type="ECO:0000256" key="1">
    <source>
        <dbReference type="SAM" id="MobiDB-lite"/>
    </source>
</evidence>
<organism evidence="2 3">
    <name type="scientific">Actinoplanes palleronii</name>
    <dbReference type="NCBI Taxonomy" id="113570"/>
    <lineage>
        <taxon>Bacteria</taxon>
        <taxon>Bacillati</taxon>
        <taxon>Actinomycetota</taxon>
        <taxon>Actinomycetes</taxon>
        <taxon>Micromonosporales</taxon>
        <taxon>Micromonosporaceae</taxon>
        <taxon>Actinoplanes</taxon>
    </lineage>
</organism>
<evidence type="ECO:0000313" key="2">
    <source>
        <dbReference type="EMBL" id="GIE72989.1"/>
    </source>
</evidence>
<dbReference type="RefSeq" id="WP_203830648.1">
    <property type="nucleotide sequence ID" value="NZ_BAAATY010000056.1"/>
</dbReference>
<accession>A0ABQ4BQN4</accession>
<protein>
    <submittedName>
        <fullName evidence="2">Uncharacterized protein</fullName>
    </submittedName>
</protein>
<comment type="caution">
    <text evidence="2">The sequence shown here is derived from an EMBL/GenBank/DDBJ whole genome shotgun (WGS) entry which is preliminary data.</text>
</comment>
<proteinExistence type="predicted"/>
<evidence type="ECO:0000313" key="3">
    <source>
        <dbReference type="Proteomes" id="UP000624709"/>
    </source>
</evidence>
<reference evidence="2 3" key="1">
    <citation type="submission" date="2021-01" db="EMBL/GenBank/DDBJ databases">
        <title>Whole genome shotgun sequence of Actinoplanes palleronii NBRC 14916.</title>
        <authorList>
            <person name="Komaki H."/>
            <person name="Tamura T."/>
        </authorList>
    </citation>
    <scope>NUCLEOTIDE SEQUENCE [LARGE SCALE GENOMIC DNA]</scope>
    <source>
        <strain evidence="2 3">NBRC 14916</strain>
    </source>
</reference>
<keyword evidence="3" id="KW-1185">Reference proteome</keyword>
<feature type="region of interest" description="Disordered" evidence="1">
    <location>
        <begin position="1"/>
        <end position="66"/>
    </location>
</feature>